<dbReference type="AlphaFoldDB" id="A0A9D7XGF4"/>
<dbReference type="InterPro" id="IPR029063">
    <property type="entry name" value="SAM-dependent_MTases_sf"/>
</dbReference>
<feature type="domain" description="Methyltransferase" evidence="1">
    <location>
        <begin position="42"/>
        <end position="129"/>
    </location>
</feature>
<proteinExistence type="predicted"/>
<dbReference type="EMBL" id="JADKFW010000004">
    <property type="protein sequence ID" value="MBK9716802.1"/>
    <property type="molecule type" value="Genomic_DNA"/>
</dbReference>
<accession>A0A9D7XGF4</accession>
<protein>
    <submittedName>
        <fullName evidence="2">Methyltransferase domain-containing protein</fullName>
    </submittedName>
</protein>
<keyword evidence="2" id="KW-0489">Methyltransferase</keyword>
<sequence>MNQTEIKDWEKRTGHLSKVDLLQLAMVSEIRIYENDLPKGGVLDIGIGLGSEAIYFSEKGRKVFAVDKEVYFLDRIKEISKNNIVAFESKMPEGILPNETFALVILSNILHFLNYSDSISVCNKITKLMVAGSFALVRVHSKKHPYSKLAHEKNAKFKHFFSSKEVKELFPSKNFEMIFFSTYQRKFSSKEVAIMGLENGAINFKDGYTMIVKKK</sequence>
<name>A0A9D7XGF4_9BACT</name>
<dbReference type="GO" id="GO:0008168">
    <property type="term" value="F:methyltransferase activity"/>
    <property type="evidence" value="ECO:0007669"/>
    <property type="project" value="UniProtKB-KW"/>
</dbReference>
<evidence type="ECO:0000313" key="3">
    <source>
        <dbReference type="Proteomes" id="UP000808349"/>
    </source>
</evidence>
<dbReference type="Proteomes" id="UP000808349">
    <property type="component" value="Unassembled WGS sequence"/>
</dbReference>
<dbReference type="GO" id="GO:0032259">
    <property type="term" value="P:methylation"/>
    <property type="evidence" value="ECO:0007669"/>
    <property type="project" value="UniProtKB-KW"/>
</dbReference>
<dbReference type="Gene3D" id="3.40.50.150">
    <property type="entry name" value="Vaccinia Virus protein VP39"/>
    <property type="match status" value="1"/>
</dbReference>
<dbReference type="SUPFAM" id="SSF53335">
    <property type="entry name" value="S-adenosyl-L-methionine-dependent methyltransferases"/>
    <property type="match status" value="1"/>
</dbReference>
<reference evidence="2 3" key="1">
    <citation type="submission" date="2020-10" db="EMBL/GenBank/DDBJ databases">
        <title>Connecting structure to function with the recovery of over 1000 high-quality activated sludge metagenome-assembled genomes encoding full-length rRNA genes using long-read sequencing.</title>
        <authorList>
            <person name="Singleton C.M."/>
            <person name="Petriglieri F."/>
            <person name="Kristensen J.M."/>
            <person name="Kirkegaard R.H."/>
            <person name="Michaelsen T.Y."/>
            <person name="Andersen M.H."/>
            <person name="Karst S.M."/>
            <person name="Dueholm M.S."/>
            <person name="Nielsen P.H."/>
            <person name="Albertsen M."/>
        </authorList>
    </citation>
    <scope>NUCLEOTIDE SEQUENCE [LARGE SCALE GENOMIC DNA]</scope>
    <source>
        <strain evidence="2">Ribe_18-Q3-R11-54_BAT3C.373</strain>
    </source>
</reference>
<keyword evidence="2" id="KW-0808">Transferase</keyword>
<gene>
    <name evidence="2" type="ORF">IPO85_04680</name>
</gene>
<organism evidence="2 3">
    <name type="scientific">Candidatus Defluviibacterium haderslevense</name>
    <dbReference type="NCBI Taxonomy" id="2981993"/>
    <lineage>
        <taxon>Bacteria</taxon>
        <taxon>Pseudomonadati</taxon>
        <taxon>Bacteroidota</taxon>
        <taxon>Saprospiria</taxon>
        <taxon>Saprospirales</taxon>
        <taxon>Saprospiraceae</taxon>
        <taxon>Candidatus Defluviibacterium</taxon>
    </lineage>
</organism>
<evidence type="ECO:0000259" key="1">
    <source>
        <dbReference type="Pfam" id="PF13649"/>
    </source>
</evidence>
<dbReference type="InterPro" id="IPR041698">
    <property type="entry name" value="Methyltransf_25"/>
</dbReference>
<dbReference type="Pfam" id="PF13649">
    <property type="entry name" value="Methyltransf_25"/>
    <property type="match status" value="1"/>
</dbReference>
<evidence type="ECO:0000313" key="2">
    <source>
        <dbReference type="EMBL" id="MBK9716802.1"/>
    </source>
</evidence>
<comment type="caution">
    <text evidence="2">The sequence shown here is derived from an EMBL/GenBank/DDBJ whole genome shotgun (WGS) entry which is preliminary data.</text>
</comment>